<dbReference type="Gene3D" id="3.60.20.40">
    <property type="match status" value="1"/>
</dbReference>
<dbReference type="Proteomes" id="UP001366060">
    <property type="component" value="Unassembled WGS sequence"/>
</dbReference>
<name>A0ABU9H8U9_9GAMM</name>
<comment type="caution">
    <text evidence="1">The sequence shown here is derived from an EMBL/GenBank/DDBJ whole genome shotgun (WGS) entry which is preliminary data.</text>
</comment>
<dbReference type="InterPro" id="IPR029055">
    <property type="entry name" value="Ntn_hydrolases_N"/>
</dbReference>
<dbReference type="PANTHER" id="PTHR43881">
    <property type="entry name" value="GAMMA-GLUTAMYLTRANSPEPTIDASE (AFU_ORTHOLOGUE AFUA_4G13580)"/>
    <property type="match status" value="1"/>
</dbReference>
<dbReference type="PRINTS" id="PR01210">
    <property type="entry name" value="GGTRANSPTASE"/>
</dbReference>
<reference evidence="1 2" key="1">
    <citation type="submission" date="2024-02" db="EMBL/GenBank/DDBJ databases">
        <title>Bacteria isolated from the canopy kelp, Nereocystis luetkeana.</title>
        <authorList>
            <person name="Pfister C.A."/>
            <person name="Younker I.T."/>
            <person name="Light S.H."/>
        </authorList>
    </citation>
    <scope>NUCLEOTIDE SEQUENCE [LARGE SCALE GENOMIC DNA]</scope>
    <source>
        <strain evidence="1 2">TI.2.07</strain>
    </source>
</reference>
<dbReference type="PANTHER" id="PTHR43881:SF5">
    <property type="entry name" value="GAMMA-GLUTAMYLTRANSPEPTIDASE"/>
    <property type="match status" value="1"/>
</dbReference>
<dbReference type="InterPro" id="IPR043138">
    <property type="entry name" value="GGT_lsub"/>
</dbReference>
<accession>A0ABU9H8U9</accession>
<dbReference type="EMBL" id="JBAKBA010000004">
    <property type="protein sequence ID" value="MEL0658087.1"/>
    <property type="molecule type" value="Genomic_DNA"/>
</dbReference>
<evidence type="ECO:0000313" key="2">
    <source>
        <dbReference type="Proteomes" id="UP001366060"/>
    </source>
</evidence>
<dbReference type="RefSeq" id="WP_341626805.1">
    <property type="nucleotide sequence ID" value="NZ_JBAKBA010000004.1"/>
</dbReference>
<dbReference type="Gene3D" id="1.10.246.130">
    <property type="match status" value="1"/>
</dbReference>
<dbReference type="Pfam" id="PF01019">
    <property type="entry name" value="G_glu_transpept"/>
    <property type="match status" value="1"/>
</dbReference>
<dbReference type="InterPro" id="IPR043137">
    <property type="entry name" value="GGT_ssub_C"/>
</dbReference>
<proteinExistence type="predicted"/>
<evidence type="ECO:0000313" key="1">
    <source>
        <dbReference type="EMBL" id="MEL0658087.1"/>
    </source>
</evidence>
<protein>
    <submittedName>
        <fullName evidence="1">Gamma-glutamyltransferase family protein</fullName>
    </submittedName>
</protein>
<sequence length="525" mass="56902">MAFQTSFTAPHYKAAQAGQAILDAGGTASEAMVAAAAMVTVQYPHMNSIGGDGFWLICKAGEKPIAIDACGAAALNIDVESYRQQADELPESGGNAALTMAGTIAGWQQALTLNAGNHTLNSLLKPAIDAAEQGIEITQSLVDASDKTFSRLSHLSAFSERFLNQGEVLKVDDKLTNQPLADTFKHLAKAGLDDFYRGELAQQMADELIEAGSPLTLEDFHQYQATVSTPLTVDISKGSLYNLDAPTQGLASLLILAIYDHLVDQVTSEVEHIHLLVEASKQAFIIRDQQITDPAYLQKPLQEWLSDDVITQCAANISFQKALPWPHLAKPGDTVWMGATDQYGTMVSFIQSIYWEFGSGVVLPTSGITWNIRGKSFTLDANHHNVLAAGKKPFHTLNPAYAEFNDGRRLVYGSMGGEGQPQTQACLFSRYIYQGMNLSDAVASPRWLLGRTWGDSTNNLRLENQLYQQYGATLQALGHDITTVTDNNELMGHAGAIMLDQYGKVVATSDPRSDGQSLLGENNDN</sequence>
<dbReference type="InterPro" id="IPR052896">
    <property type="entry name" value="GGT-like_enzyme"/>
</dbReference>
<organism evidence="1 2">
    <name type="scientific">Psychromonas arctica</name>
    <dbReference type="NCBI Taxonomy" id="168275"/>
    <lineage>
        <taxon>Bacteria</taxon>
        <taxon>Pseudomonadati</taxon>
        <taxon>Pseudomonadota</taxon>
        <taxon>Gammaproteobacteria</taxon>
        <taxon>Alteromonadales</taxon>
        <taxon>Psychromonadaceae</taxon>
        <taxon>Psychromonas</taxon>
    </lineage>
</organism>
<keyword evidence="2" id="KW-1185">Reference proteome</keyword>
<gene>
    <name evidence="1" type="ORF">V6255_02945</name>
</gene>
<dbReference type="SUPFAM" id="SSF56235">
    <property type="entry name" value="N-terminal nucleophile aminohydrolases (Ntn hydrolases)"/>
    <property type="match status" value="1"/>
</dbReference>